<dbReference type="InParanoid" id="A0A1Q3AYP5"/>
<keyword evidence="1" id="KW-1133">Transmembrane helix</keyword>
<evidence type="ECO:0000256" key="1">
    <source>
        <dbReference type="SAM" id="Phobius"/>
    </source>
</evidence>
<keyword evidence="1" id="KW-0472">Membrane</keyword>
<comment type="caution">
    <text evidence="2">The sequence shown here is derived from an EMBL/GenBank/DDBJ whole genome shotgun (WGS) entry which is preliminary data.</text>
</comment>
<dbReference type="EMBL" id="BDDD01000175">
    <property type="protein sequence ID" value="GAV60849.1"/>
    <property type="molecule type" value="Genomic_DNA"/>
</dbReference>
<name>A0A1Q3AYP5_CEPFO</name>
<keyword evidence="1" id="KW-0812">Transmembrane</keyword>
<reference evidence="3" key="1">
    <citation type="submission" date="2016-04" db="EMBL/GenBank/DDBJ databases">
        <title>Cephalotus genome sequencing.</title>
        <authorList>
            <person name="Fukushima K."/>
            <person name="Hasebe M."/>
            <person name="Fang X."/>
        </authorList>
    </citation>
    <scope>NUCLEOTIDE SEQUENCE [LARGE SCALE GENOMIC DNA]</scope>
    <source>
        <strain evidence="3">cv. St1</strain>
    </source>
</reference>
<gene>
    <name evidence="2" type="ORF">CFOL_v3_04377</name>
</gene>
<protein>
    <submittedName>
        <fullName evidence="2">Uncharacterized protein</fullName>
    </submittedName>
</protein>
<dbReference type="AlphaFoldDB" id="A0A1Q3AYP5"/>
<evidence type="ECO:0000313" key="3">
    <source>
        <dbReference type="Proteomes" id="UP000187406"/>
    </source>
</evidence>
<dbReference type="Proteomes" id="UP000187406">
    <property type="component" value="Unassembled WGS sequence"/>
</dbReference>
<accession>A0A1Q3AYP5</accession>
<feature type="transmembrane region" description="Helical" evidence="1">
    <location>
        <begin position="89"/>
        <end position="111"/>
    </location>
</feature>
<sequence length="249" mass="26791">MKALAMLDEGSLNVFGEGANAPCPSSVQAVEVSIFPLDSDTIESLCIRPLSASYPCTIFGGTSRSTLEGESRPFILVDRDRARAWVRRLGFVVVYFFSKFSASSEVVGLLVKRKRKFSLSLRELLGVEEIKGTSIVVTLISADLSVAAPMTESLSDPVEDVPMCTTSILQSESATPDTQSTRGVRVEEWWLPLLKRVEDNYGFIVPTVPLGPHISAAGLKLSEQLSLIISTANSLNCTIAFEGGGLNGS</sequence>
<organism evidence="2 3">
    <name type="scientific">Cephalotus follicularis</name>
    <name type="common">Albany pitcher plant</name>
    <dbReference type="NCBI Taxonomy" id="3775"/>
    <lineage>
        <taxon>Eukaryota</taxon>
        <taxon>Viridiplantae</taxon>
        <taxon>Streptophyta</taxon>
        <taxon>Embryophyta</taxon>
        <taxon>Tracheophyta</taxon>
        <taxon>Spermatophyta</taxon>
        <taxon>Magnoliopsida</taxon>
        <taxon>eudicotyledons</taxon>
        <taxon>Gunneridae</taxon>
        <taxon>Pentapetalae</taxon>
        <taxon>rosids</taxon>
        <taxon>fabids</taxon>
        <taxon>Oxalidales</taxon>
        <taxon>Cephalotaceae</taxon>
        <taxon>Cephalotus</taxon>
    </lineage>
</organism>
<evidence type="ECO:0000313" key="2">
    <source>
        <dbReference type="EMBL" id="GAV60849.1"/>
    </source>
</evidence>
<keyword evidence="3" id="KW-1185">Reference proteome</keyword>
<proteinExistence type="predicted"/>